<dbReference type="Gene3D" id="3.40.50.2300">
    <property type="match status" value="2"/>
</dbReference>
<keyword evidence="5" id="KW-0762">Sugar transport</keyword>
<comment type="subcellular location">
    <subcellularLocation>
        <location evidence="1">Periplasm</location>
    </subcellularLocation>
</comment>
<comment type="caution">
    <text evidence="5">The sequence shown here is derived from an EMBL/GenBank/DDBJ whole genome shotgun (WGS) entry which is preliminary data.</text>
</comment>
<comment type="similarity">
    <text evidence="2">Belongs to the bacterial solute-binding protein 2 family.</text>
</comment>
<evidence type="ECO:0000256" key="2">
    <source>
        <dbReference type="ARBA" id="ARBA00007639"/>
    </source>
</evidence>
<dbReference type="EMBL" id="JBEPMB010000003">
    <property type="protein sequence ID" value="MET3614021.1"/>
    <property type="molecule type" value="Genomic_DNA"/>
</dbReference>
<dbReference type="InterPro" id="IPR050555">
    <property type="entry name" value="Bact_Solute-Bind_Prot2"/>
</dbReference>
<accession>A0ABV2J123</accession>
<evidence type="ECO:0000256" key="3">
    <source>
        <dbReference type="SAM" id="SignalP"/>
    </source>
</evidence>
<dbReference type="InterPro" id="IPR025997">
    <property type="entry name" value="SBP_2_dom"/>
</dbReference>
<dbReference type="Proteomes" id="UP001549047">
    <property type="component" value="Unassembled WGS sequence"/>
</dbReference>
<keyword evidence="5" id="KW-0813">Transport</keyword>
<feature type="signal peptide" evidence="3">
    <location>
        <begin position="1"/>
        <end position="22"/>
    </location>
</feature>
<proteinExistence type="inferred from homology"/>
<dbReference type="PANTHER" id="PTHR30036:SF7">
    <property type="entry name" value="ABC TRANSPORTER PERIPLASMIC-BINDING PROTEIN YPHF"/>
    <property type="match status" value="1"/>
</dbReference>
<feature type="chain" id="PRO_5046436060" evidence="3">
    <location>
        <begin position="23"/>
        <end position="306"/>
    </location>
</feature>
<keyword evidence="3" id="KW-0732">Signal</keyword>
<protein>
    <submittedName>
        <fullName evidence="5">ABC-type sugar transport system substrate-binding protein</fullName>
    </submittedName>
</protein>
<dbReference type="SUPFAM" id="SSF53822">
    <property type="entry name" value="Periplasmic binding protein-like I"/>
    <property type="match status" value="1"/>
</dbReference>
<dbReference type="PANTHER" id="PTHR30036">
    <property type="entry name" value="D-XYLOSE-BINDING PERIPLASMIC PROTEIN"/>
    <property type="match status" value="1"/>
</dbReference>
<evidence type="ECO:0000313" key="6">
    <source>
        <dbReference type="Proteomes" id="UP001549047"/>
    </source>
</evidence>
<evidence type="ECO:0000313" key="5">
    <source>
        <dbReference type="EMBL" id="MET3614021.1"/>
    </source>
</evidence>
<feature type="domain" description="Periplasmic binding protein" evidence="4">
    <location>
        <begin position="28"/>
        <end position="283"/>
    </location>
</feature>
<keyword evidence="6" id="KW-1185">Reference proteome</keyword>
<dbReference type="RefSeq" id="WP_354556538.1">
    <property type="nucleotide sequence ID" value="NZ_JBEPMB010000003.1"/>
</dbReference>
<dbReference type="InterPro" id="IPR028082">
    <property type="entry name" value="Peripla_BP_I"/>
</dbReference>
<dbReference type="Pfam" id="PF13407">
    <property type="entry name" value="Peripla_BP_4"/>
    <property type="match status" value="1"/>
</dbReference>
<name>A0ABV2J123_9HYPH</name>
<gene>
    <name evidence="5" type="ORF">ABID16_002358</name>
</gene>
<organism evidence="5 6">
    <name type="scientific">Rhizobium aquaticum</name>
    <dbReference type="NCBI Taxonomy" id="1549636"/>
    <lineage>
        <taxon>Bacteria</taxon>
        <taxon>Pseudomonadati</taxon>
        <taxon>Pseudomonadota</taxon>
        <taxon>Alphaproteobacteria</taxon>
        <taxon>Hyphomicrobiales</taxon>
        <taxon>Rhizobiaceae</taxon>
        <taxon>Rhizobium/Agrobacterium group</taxon>
        <taxon>Rhizobium</taxon>
    </lineage>
</organism>
<evidence type="ECO:0000259" key="4">
    <source>
        <dbReference type="Pfam" id="PF13407"/>
    </source>
</evidence>
<sequence length="306" mass="32051">MKLSSSLFAAAMAGFIASAAHAEGPITIGFANPLPAYPVFVEADKCFKETSAKLGVNGQTSGPTGLQVDNQFVLDRLSQYIATGAKGIILVPFDGPMYEPVMKEAKSKGMFVVTMNTGDTTKTQDVQVGTDYGNQGKVVAQNLAARSGQQNVIILGNQPTGVHRVFVNGFEAAAKSFPNVKLVAEGFDSGDPSQTTDVVSRIMTAHPEANVVLSWEGNAVAGITTAIKEKGAIGKVVAVVNDMTPEVVAGLKDGTIYGTSRQNFCAMASKGVESIVALSKGEKVEKNIDTGITFVTKANLDAELKK</sequence>
<dbReference type="CDD" id="cd01536">
    <property type="entry name" value="PBP1_ABC_sugar_binding-like"/>
    <property type="match status" value="1"/>
</dbReference>
<reference evidence="5 6" key="1">
    <citation type="submission" date="2024-06" db="EMBL/GenBank/DDBJ databases">
        <title>Genomic Encyclopedia of Type Strains, Phase IV (KMG-IV): sequencing the most valuable type-strain genomes for metagenomic binning, comparative biology and taxonomic classification.</title>
        <authorList>
            <person name="Goeker M."/>
        </authorList>
    </citation>
    <scope>NUCLEOTIDE SEQUENCE [LARGE SCALE GENOMIC DNA]</scope>
    <source>
        <strain evidence="5 6">DSM 29780</strain>
    </source>
</reference>
<evidence type="ECO:0000256" key="1">
    <source>
        <dbReference type="ARBA" id="ARBA00004418"/>
    </source>
</evidence>